<comment type="function">
    <text evidence="12">Cell surface receptor for IL3 expressed on hematopoietic progenitor cells, monocytes and B-lymphocytes that controls the production and differentiation of hematopoietic progenitor cells into lineage-restricted cells. Ligand stimulation rapidly induces hetrodimerization with IL3RB, phosphorylation and enzyme activity of effector proteins such as JAK2 and PI3K that play a role in signaling cell proliferation and differentiation. Activation of JAK2 leads to STAT5-mediated transcriptional program.</text>
</comment>
<feature type="compositionally biased region" description="Basic and acidic residues" evidence="15">
    <location>
        <begin position="69"/>
        <end position="85"/>
    </location>
</feature>
<dbReference type="Pfam" id="PF09240">
    <property type="entry name" value="IL6Ra-bind"/>
    <property type="match status" value="1"/>
</dbReference>
<dbReference type="Gene3D" id="2.60.40.3850">
    <property type="match status" value="1"/>
</dbReference>
<comment type="subcellular location">
    <subcellularLocation>
        <location evidence="1">Cell membrane</location>
        <topology evidence="1">Single-pass type I membrane protein</topology>
    </subcellularLocation>
</comment>
<sequence>MKSLVRTSQQESHLAEPRRSALILCPLRDKADQGLPPQQWAPNDVTVAPAAGGFCQLGVVTSPGTAPTSKDRARSPAAGGEEKDPLCPLTPDGDIAGPEPPIRNLRMDAARSHLTWDVSAPSSTIYCVTDSDHIQEAQDGTYCRYETLSLCTVTNYTVTVDQPPFATWILFPEPATRDRDQCLETPSPGGNTEGLVRRLHNDLDMKWVLRKVTSLPLIFASVDENPGTAPANLDCWVHDVDFMSCEWAVGRTAPGDVQYRLYWKDAREYRECGHYQTDSQGRHVGCRFSGISKYPRSFVVMVNGTSALSAISCRDCFADLYEIERLSPPNITAKCNKTSSLMEWRMFSHFNKNFKYQLQVNKSSGGSFNETIPTNHFLLPNPGNYKVRIRVKDNRNFYSSWSPWGAPQSFQCDPDEDRPSRILQTSLLAAAGTLAIALLGLFLCKRLSLMQRLFPPVPRVKATVCDHVPNGEMLALETAGDDCPVAQVQDLEEP</sequence>
<evidence type="ECO:0000256" key="6">
    <source>
        <dbReference type="ARBA" id="ARBA00022843"/>
    </source>
</evidence>
<evidence type="ECO:0000256" key="15">
    <source>
        <dbReference type="SAM" id="MobiDB-lite"/>
    </source>
</evidence>
<evidence type="ECO:0000256" key="8">
    <source>
        <dbReference type="ARBA" id="ARBA00023136"/>
    </source>
</evidence>
<evidence type="ECO:0000259" key="17">
    <source>
        <dbReference type="Pfam" id="PF09240"/>
    </source>
</evidence>
<feature type="domain" description="IL-3 receptor alpha chain N-terminal" evidence="18">
    <location>
        <begin position="102"/>
        <end position="172"/>
    </location>
</feature>
<dbReference type="GO" id="GO:0004912">
    <property type="term" value="F:interleukin-3 receptor activity"/>
    <property type="evidence" value="ECO:0007669"/>
    <property type="project" value="UniProtKB-ARBA"/>
</dbReference>
<evidence type="ECO:0000313" key="19">
    <source>
        <dbReference type="EMBL" id="VTJ85774.1"/>
    </source>
</evidence>
<evidence type="ECO:0000256" key="9">
    <source>
        <dbReference type="ARBA" id="ARBA00023157"/>
    </source>
</evidence>
<dbReference type="SUPFAM" id="SSF49265">
    <property type="entry name" value="Fibronectin type III"/>
    <property type="match status" value="2"/>
</dbReference>
<evidence type="ECO:0000313" key="20">
    <source>
        <dbReference type="Proteomes" id="UP000335636"/>
    </source>
</evidence>
<evidence type="ECO:0000256" key="12">
    <source>
        <dbReference type="ARBA" id="ARBA00056770"/>
    </source>
</evidence>
<organism evidence="19 20">
    <name type="scientific">Marmota monax</name>
    <name type="common">Woodchuck</name>
    <dbReference type="NCBI Taxonomy" id="9995"/>
    <lineage>
        <taxon>Eukaryota</taxon>
        <taxon>Metazoa</taxon>
        <taxon>Chordata</taxon>
        <taxon>Craniata</taxon>
        <taxon>Vertebrata</taxon>
        <taxon>Euteleostomi</taxon>
        <taxon>Mammalia</taxon>
        <taxon>Eutheria</taxon>
        <taxon>Euarchontoglires</taxon>
        <taxon>Glires</taxon>
        <taxon>Rodentia</taxon>
        <taxon>Sciuromorpha</taxon>
        <taxon>Sciuridae</taxon>
        <taxon>Xerinae</taxon>
        <taxon>Marmotini</taxon>
        <taxon>Marmota</taxon>
    </lineage>
</organism>
<keyword evidence="6" id="KW-0832">Ubl conjugation</keyword>
<keyword evidence="20" id="KW-1185">Reference proteome</keyword>
<evidence type="ECO:0000256" key="5">
    <source>
        <dbReference type="ARBA" id="ARBA00022729"/>
    </source>
</evidence>
<dbReference type="Pfam" id="PF18611">
    <property type="entry name" value="IL3Ra_N"/>
    <property type="match status" value="1"/>
</dbReference>
<accession>A0A5E4CVC7</accession>
<evidence type="ECO:0000256" key="10">
    <source>
        <dbReference type="ARBA" id="ARBA00023170"/>
    </source>
</evidence>
<evidence type="ECO:0000256" key="2">
    <source>
        <dbReference type="ARBA" id="ARBA00008159"/>
    </source>
</evidence>
<gene>
    <name evidence="19" type="ORF">MONAX_5E016056</name>
</gene>
<keyword evidence="7 16" id="KW-1133">Transmembrane helix</keyword>
<dbReference type="PANTHER" id="PTHR23037:SF46">
    <property type="entry name" value="INTERLEUKIN 5 RECEPTOR SUBUNIT ALPHA"/>
    <property type="match status" value="1"/>
</dbReference>
<evidence type="ECO:0000256" key="13">
    <source>
        <dbReference type="ARBA" id="ARBA00065508"/>
    </source>
</evidence>
<name>A0A5E4CVC7_MARMO</name>
<keyword evidence="4 16" id="KW-0812">Transmembrane</keyword>
<dbReference type="FunFam" id="2.60.40.10:FF:002832">
    <property type="entry name" value="Interleukin-3 receptor subunit alpha"/>
    <property type="match status" value="1"/>
</dbReference>
<dbReference type="InterPro" id="IPR013783">
    <property type="entry name" value="Ig-like_fold"/>
</dbReference>
<evidence type="ECO:0000256" key="3">
    <source>
        <dbReference type="ARBA" id="ARBA00022475"/>
    </source>
</evidence>
<protein>
    <recommendedName>
        <fullName evidence="14">Interleukin-3 receptor subunit alpha</fullName>
    </recommendedName>
</protein>
<dbReference type="AlphaFoldDB" id="A0A5E4CVC7"/>
<dbReference type="PROSITE" id="PS01356">
    <property type="entry name" value="HEMATOPO_REC_S_F2"/>
    <property type="match status" value="1"/>
</dbReference>
<keyword evidence="8 16" id="KW-0472">Membrane</keyword>
<dbReference type="GO" id="GO:0009897">
    <property type="term" value="C:external side of plasma membrane"/>
    <property type="evidence" value="ECO:0007669"/>
    <property type="project" value="TreeGrafter"/>
</dbReference>
<feature type="transmembrane region" description="Helical" evidence="16">
    <location>
        <begin position="422"/>
        <end position="444"/>
    </location>
</feature>
<evidence type="ECO:0000256" key="4">
    <source>
        <dbReference type="ARBA" id="ARBA00022692"/>
    </source>
</evidence>
<keyword evidence="11" id="KW-0325">Glycoprotein</keyword>
<evidence type="ECO:0000256" key="16">
    <source>
        <dbReference type="SAM" id="Phobius"/>
    </source>
</evidence>
<evidence type="ECO:0000259" key="18">
    <source>
        <dbReference type="Pfam" id="PF18611"/>
    </source>
</evidence>
<proteinExistence type="inferred from homology"/>
<keyword evidence="10" id="KW-0675">Receptor</keyword>
<feature type="region of interest" description="Disordered" evidence="15">
    <location>
        <begin position="60"/>
        <end position="91"/>
    </location>
</feature>
<evidence type="ECO:0000256" key="1">
    <source>
        <dbReference type="ARBA" id="ARBA00004251"/>
    </source>
</evidence>
<evidence type="ECO:0000256" key="7">
    <source>
        <dbReference type="ARBA" id="ARBA00022989"/>
    </source>
</evidence>
<dbReference type="PANTHER" id="PTHR23037">
    <property type="entry name" value="CYTOKINE RECEPTOR"/>
    <property type="match status" value="1"/>
</dbReference>
<dbReference type="InterPro" id="IPR040907">
    <property type="entry name" value="IL3Ra_N"/>
</dbReference>
<dbReference type="InterPro" id="IPR015321">
    <property type="entry name" value="TypeI_recpt_CBD"/>
</dbReference>
<keyword evidence="5" id="KW-0732">Signal</keyword>
<comment type="similarity">
    <text evidence="2">Belongs to the type I cytokine receptor family. Type 5 subfamily.</text>
</comment>
<dbReference type="InterPro" id="IPR036116">
    <property type="entry name" value="FN3_sf"/>
</dbReference>
<comment type="subunit">
    <text evidence="13">Interacts with IL3. Heterodimer of an alpha and a beta subunit. The beta subunit is common to the IL3, IL5 and GM-CSF receptors.</text>
</comment>
<dbReference type="EMBL" id="CABDUW010002178">
    <property type="protein sequence ID" value="VTJ85774.1"/>
    <property type="molecule type" value="Genomic_DNA"/>
</dbReference>
<comment type="caution">
    <text evidence="19">The sequence shown here is derived from an EMBL/GenBank/DDBJ whole genome shotgun (WGS) entry which is preliminary data.</text>
</comment>
<reference evidence="19" key="1">
    <citation type="submission" date="2019-04" db="EMBL/GenBank/DDBJ databases">
        <authorList>
            <person name="Alioto T."/>
            <person name="Alioto T."/>
        </authorList>
    </citation>
    <scope>NUCLEOTIDE SEQUENCE [LARGE SCALE GENOMIC DNA]</scope>
</reference>
<dbReference type="Gene3D" id="2.60.40.10">
    <property type="entry name" value="Immunoglobulins"/>
    <property type="match status" value="2"/>
</dbReference>
<dbReference type="Proteomes" id="UP000335636">
    <property type="component" value="Unassembled WGS sequence"/>
</dbReference>
<evidence type="ECO:0000256" key="11">
    <source>
        <dbReference type="ARBA" id="ARBA00023180"/>
    </source>
</evidence>
<evidence type="ECO:0000256" key="14">
    <source>
        <dbReference type="ARBA" id="ARBA00074205"/>
    </source>
</evidence>
<keyword evidence="3" id="KW-1003">Cell membrane</keyword>
<dbReference type="InterPro" id="IPR003532">
    <property type="entry name" value="Short_hematopoietin_rcpt_2_CS"/>
</dbReference>
<feature type="domain" description="Type I cytokine receptor cytokine-binding" evidence="17">
    <location>
        <begin position="232"/>
        <end position="320"/>
    </location>
</feature>
<keyword evidence="9" id="KW-1015">Disulfide bond</keyword>